<protein>
    <recommendedName>
        <fullName evidence="3">Calx-beta domain-containing protein</fullName>
    </recommendedName>
</protein>
<accession>A0A7D7QMA2</accession>
<name>A0A7D7QMA2_9NOSO</name>
<evidence type="ECO:0000313" key="1">
    <source>
        <dbReference type="EMBL" id="QMS91461.1"/>
    </source>
</evidence>
<evidence type="ECO:0008006" key="3">
    <source>
        <dbReference type="Google" id="ProtNLM"/>
    </source>
</evidence>
<dbReference type="RefSeq" id="WP_181929085.1">
    <property type="nucleotide sequence ID" value="NZ_CP054698.1"/>
</dbReference>
<gene>
    <name evidence="1" type="ORF">HUN01_29115</name>
</gene>
<dbReference type="Proteomes" id="UP000514713">
    <property type="component" value="Chromosome"/>
</dbReference>
<dbReference type="EMBL" id="CP054698">
    <property type="protein sequence ID" value="QMS91461.1"/>
    <property type="molecule type" value="Genomic_DNA"/>
</dbReference>
<sequence length="178" mass="19814">MESEVGSKEYLINLINIYLDNLVVDDMGSIYATFSANDSQQSISNISFDDFYIENQLLTNFSFISSYPTIVNITATKMYASQFGEIGEFVITRTGNTTQDLIVKYRIHGTAEDGVHYQSIANFVTITAGASEIPIIIQPQKSDYQGLKTVLLTLENLPNSSQYMLGTNFHAVVNILNL</sequence>
<dbReference type="SUPFAM" id="SSF141072">
    <property type="entry name" value="CalX-like"/>
    <property type="match status" value="1"/>
</dbReference>
<dbReference type="Gene3D" id="2.60.40.2030">
    <property type="match status" value="1"/>
</dbReference>
<keyword evidence="2" id="KW-1185">Reference proteome</keyword>
<evidence type="ECO:0000313" key="2">
    <source>
        <dbReference type="Proteomes" id="UP000514713"/>
    </source>
</evidence>
<dbReference type="KEGG" id="ned:HUN01_29115"/>
<proteinExistence type="predicted"/>
<reference evidence="2" key="1">
    <citation type="submission" date="2020-06" db="EMBL/GenBank/DDBJ databases">
        <title>Nostoc edaphicum CCNP1411 genome.</title>
        <authorList>
            <person name="Fidor A."/>
            <person name="Grabski M."/>
            <person name="Gawor J."/>
            <person name="Gromadka R."/>
            <person name="Wegrzyn G."/>
            <person name="Mazur-Marzec H."/>
        </authorList>
    </citation>
    <scope>NUCLEOTIDE SEQUENCE [LARGE SCALE GENOMIC DNA]</scope>
    <source>
        <strain evidence="2">CCNP1411</strain>
    </source>
</reference>
<dbReference type="InterPro" id="IPR038081">
    <property type="entry name" value="CalX-like_sf"/>
</dbReference>
<organism evidence="1 2">
    <name type="scientific">Nostoc edaphicum CCNP1411</name>
    <dbReference type="NCBI Taxonomy" id="1472755"/>
    <lineage>
        <taxon>Bacteria</taxon>
        <taxon>Bacillati</taxon>
        <taxon>Cyanobacteriota</taxon>
        <taxon>Cyanophyceae</taxon>
        <taxon>Nostocales</taxon>
        <taxon>Nostocaceae</taxon>
        <taxon>Nostoc</taxon>
    </lineage>
</organism>
<dbReference type="AlphaFoldDB" id="A0A7D7QMA2"/>